<name>A0A176VG76_MARPO</name>
<gene>
    <name evidence="2" type="ORF">AXG93_1520s1220</name>
</gene>
<dbReference type="AlphaFoldDB" id="A0A176VG76"/>
<protein>
    <submittedName>
        <fullName evidence="2">Uncharacterized protein</fullName>
    </submittedName>
</protein>
<dbReference type="Proteomes" id="UP000077202">
    <property type="component" value="Unassembled WGS sequence"/>
</dbReference>
<evidence type="ECO:0000313" key="2">
    <source>
        <dbReference type="EMBL" id="OAE19948.1"/>
    </source>
</evidence>
<keyword evidence="3" id="KW-1185">Reference proteome</keyword>
<reference evidence="2" key="1">
    <citation type="submission" date="2016-03" db="EMBL/GenBank/DDBJ databases">
        <title>Mechanisms controlling the formation of the plant cell surface in tip-growing cells are functionally conserved among land plants.</title>
        <authorList>
            <person name="Honkanen S."/>
            <person name="Jones V.A."/>
            <person name="Morieri G."/>
            <person name="Champion C."/>
            <person name="Hetherington A.J."/>
            <person name="Kelly S."/>
            <person name="Saint-Marcoux D."/>
            <person name="Proust H."/>
            <person name="Prescott H."/>
            <person name="Dolan L."/>
        </authorList>
    </citation>
    <scope>NUCLEOTIDE SEQUENCE [LARGE SCALE GENOMIC DNA]</scope>
    <source>
        <tissue evidence="2">Whole gametophyte</tissue>
    </source>
</reference>
<comment type="caution">
    <text evidence="2">The sequence shown here is derived from an EMBL/GenBank/DDBJ whole genome shotgun (WGS) entry which is preliminary data.</text>
</comment>
<feature type="region of interest" description="Disordered" evidence="1">
    <location>
        <begin position="42"/>
        <end position="118"/>
    </location>
</feature>
<feature type="compositionally biased region" description="Polar residues" evidence="1">
    <location>
        <begin position="105"/>
        <end position="117"/>
    </location>
</feature>
<evidence type="ECO:0000256" key="1">
    <source>
        <dbReference type="SAM" id="MobiDB-lite"/>
    </source>
</evidence>
<sequence>MHDARFQIPEWRVRSTKSSVHDPDLVRHSGCVLGSLPVTTFPKKRNEGRPGVGDTQSPLFSQAVDEGDGRRRHGSSVPYGDEWLARTGRDIVDEREHGSNRKGCGNSTGRNSCSQGLSPWANGDRWEMVVAFIRARSHSAPGVVELRLV</sequence>
<dbReference type="EMBL" id="LVLJ01003740">
    <property type="protein sequence ID" value="OAE19948.1"/>
    <property type="molecule type" value="Genomic_DNA"/>
</dbReference>
<feature type="compositionally biased region" description="Basic and acidic residues" evidence="1">
    <location>
        <begin position="83"/>
        <end position="99"/>
    </location>
</feature>
<proteinExistence type="predicted"/>
<accession>A0A176VG76</accession>
<organism evidence="2 3">
    <name type="scientific">Marchantia polymorpha subsp. ruderalis</name>
    <dbReference type="NCBI Taxonomy" id="1480154"/>
    <lineage>
        <taxon>Eukaryota</taxon>
        <taxon>Viridiplantae</taxon>
        <taxon>Streptophyta</taxon>
        <taxon>Embryophyta</taxon>
        <taxon>Marchantiophyta</taxon>
        <taxon>Marchantiopsida</taxon>
        <taxon>Marchantiidae</taxon>
        <taxon>Marchantiales</taxon>
        <taxon>Marchantiaceae</taxon>
        <taxon>Marchantia</taxon>
    </lineage>
</organism>
<evidence type="ECO:0000313" key="3">
    <source>
        <dbReference type="Proteomes" id="UP000077202"/>
    </source>
</evidence>